<evidence type="ECO:0000256" key="6">
    <source>
        <dbReference type="ARBA" id="ARBA00023136"/>
    </source>
</evidence>
<dbReference type="InterPro" id="IPR005017">
    <property type="entry name" value="OMPP1/FadL/TodX"/>
</dbReference>
<proteinExistence type="inferred from homology"/>
<dbReference type="Pfam" id="PF03349">
    <property type="entry name" value="Toluene_X"/>
    <property type="match status" value="1"/>
</dbReference>
<evidence type="ECO:0000256" key="7">
    <source>
        <dbReference type="ARBA" id="ARBA00023237"/>
    </source>
</evidence>
<accession>A0ABW1YHP3</accession>
<keyword evidence="7" id="KW-0998">Cell outer membrane</keyword>
<reference evidence="9" key="1">
    <citation type="journal article" date="2019" name="Int. J. Syst. Evol. Microbiol.">
        <title>The Global Catalogue of Microorganisms (GCM) 10K type strain sequencing project: providing services to taxonomists for standard genome sequencing and annotation.</title>
        <authorList>
            <consortium name="The Broad Institute Genomics Platform"/>
            <consortium name="The Broad Institute Genome Sequencing Center for Infectious Disease"/>
            <person name="Wu L."/>
            <person name="Ma J."/>
        </authorList>
    </citation>
    <scope>NUCLEOTIDE SEQUENCE [LARGE SCALE GENOMIC DNA]</scope>
    <source>
        <strain evidence="9">CGMCC 1.13718</strain>
    </source>
</reference>
<keyword evidence="9" id="KW-1185">Reference proteome</keyword>
<keyword evidence="6" id="KW-0472">Membrane</keyword>
<keyword evidence="4" id="KW-0812">Transmembrane</keyword>
<sequence length="434" mass="46866">MEFVMGLRNLTIKNIAYISATCVLPMAPFANAGGLMLWEIGTPTLGTASAGWAAMPEDASTAYTNPAGTVWRQGIEMRAAGQAMYGDIGFSEGGLTNVSGNDGGNPVGWFPGGGAFVAGRLADNLGWGVALAGNFGLGLDYDDSWAGRRFAQESVLIGMSAIPSLSWKVHPCLSVGAGLNIMGFYFKYRSEPRAGLIPEDARFKYRDTDIGYGGNLGIIYRPVPETTFGLTYTSKVEADFSDRVTLDNFGPLFEPLVERFDGTKTEIDLNVPATVTASLQQKLTAATTIYANLAWQDWTEYAGVGLEIDNPDQTSLRVNRGYKDTGHFALGVRHAVSRGPLQDWSLSTGFAYDSSMASEAQVTADTPTWQTFRFGLGAGRELCPGVHLDIGYTLVWSGDIDIDQRGRPPFNPRLQGTYKDTALHFFGASVQFEL</sequence>
<comment type="subcellular location">
    <subcellularLocation>
        <location evidence="1">Cell outer membrane</location>
        <topology evidence="1">Multi-pass membrane protein</topology>
    </subcellularLocation>
</comment>
<evidence type="ECO:0000256" key="2">
    <source>
        <dbReference type="ARBA" id="ARBA00008163"/>
    </source>
</evidence>
<dbReference type="Gene3D" id="2.40.160.60">
    <property type="entry name" value="Outer membrane protein transport protein (OMPP1/FadL/TodX)"/>
    <property type="match status" value="1"/>
</dbReference>
<dbReference type="EMBL" id="JBHSVR010000001">
    <property type="protein sequence ID" value="MFC6631943.1"/>
    <property type="molecule type" value="Genomic_DNA"/>
</dbReference>
<dbReference type="Proteomes" id="UP001596425">
    <property type="component" value="Unassembled WGS sequence"/>
</dbReference>
<dbReference type="RefSeq" id="WP_193194875.1">
    <property type="nucleotide sequence ID" value="NZ_JACZFR010000068.1"/>
</dbReference>
<dbReference type="PANTHER" id="PTHR35093">
    <property type="entry name" value="OUTER MEMBRANE PROTEIN NMB0088-RELATED"/>
    <property type="match status" value="1"/>
</dbReference>
<evidence type="ECO:0000256" key="1">
    <source>
        <dbReference type="ARBA" id="ARBA00004571"/>
    </source>
</evidence>
<keyword evidence="5" id="KW-0732">Signal</keyword>
<evidence type="ECO:0000313" key="9">
    <source>
        <dbReference type="Proteomes" id="UP001596425"/>
    </source>
</evidence>
<name>A0ABW1YHP3_9GAMM</name>
<evidence type="ECO:0000256" key="4">
    <source>
        <dbReference type="ARBA" id="ARBA00022692"/>
    </source>
</evidence>
<evidence type="ECO:0000256" key="5">
    <source>
        <dbReference type="ARBA" id="ARBA00022729"/>
    </source>
</evidence>
<dbReference type="PANTHER" id="PTHR35093:SF8">
    <property type="entry name" value="OUTER MEMBRANE PROTEIN NMB0088-RELATED"/>
    <property type="match status" value="1"/>
</dbReference>
<comment type="similarity">
    <text evidence="2">Belongs to the OmpP1/FadL family.</text>
</comment>
<evidence type="ECO:0000313" key="8">
    <source>
        <dbReference type="EMBL" id="MFC6631943.1"/>
    </source>
</evidence>
<gene>
    <name evidence="8" type="ORF">ACFQBM_01550</name>
</gene>
<protein>
    <submittedName>
        <fullName evidence="8">OmpP1/FadL family transporter</fullName>
    </submittedName>
</protein>
<keyword evidence="3" id="KW-1134">Transmembrane beta strand</keyword>
<dbReference type="SUPFAM" id="SSF56935">
    <property type="entry name" value="Porins"/>
    <property type="match status" value="1"/>
</dbReference>
<evidence type="ECO:0000256" key="3">
    <source>
        <dbReference type="ARBA" id="ARBA00022452"/>
    </source>
</evidence>
<organism evidence="8 9">
    <name type="scientific">Microbulbifer taiwanensis</name>
    <dbReference type="NCBI Taxonomy" id="986746"/>
    <lineage>
        <taxon>Bacteria</taxon>
        <taxon>Pseudomonadati</taxon>
        <taxon>Pseudomonadota</taxon>
        <taxon>Gammaproteobacteria</taxon>
        <taxon>Cellvibrionales</taxon>
        <taxon>Microbulbiferaceae</taxon>
        <taxon>Microbulbifer</taxon>
    </lineage>
</organism>
<comment type="caution">
    <text evidence="8">The sequence shown here is derived from an EMBL/GenBank/DDBJ whole genome shotgun (WGS) entry which is preliminary data.</text>
</comment>